<feature type="compositionally biased region" description="Basic and acidic residues" evidence="1">
    <location>
        <begin position="25"/>
        <end position="35"/>
    </location>
</feature>
<reference evidence="2" key="1">
    <citation type="submission" date="2023-08" db="EMBL/GenBank/DDBJ databases">
        <authorList>
            <person name="Alioto T."/>
            <person name="Alioto T."/>
            <person name="Gomez Garrido J."/>
        </authorList>
    </citation>
    <scope>NUCLEOTIDE SEQUENCE</scope>
</reference>
<keyword evidence="3" id="KW-1185">Reference proteome</keyword>
<accession>A0AAV1F3G4</accession>
<feature type="region of interest" description="Disordered" evidence="1">
    <location>
        <begin position="12"/>
        <end position="59"/>
    </location>
</feature>
<organism evidence="2 3">
    <name type="scientific">Xyrichtys novacula</name>
    <name type="common">Pearly razorfish</name>
    <name type="synonym">Hemipteronotus novacula</name>
    <dbReference type="NCBI Taxonomy" id="13765"/>
    <lineage>
        <taxon>Eukaryota</taxon>
        <taxon>Metazoa</taxon>
        <taxon>Chordata</taxon>
        <taxon>Craniata</taxon>
        <taxon>Vertebrata</taxon>
        <taxon>Euteleostomi</taxon>
        <taxon>Actinopterygii</taxon>
        <taxon>Neopterygii</taxon>
        <taxon>Teleostei</taxon>
        <taxon>Neoteleostei</taxon>
        <taxon>Acanthomorphata</taxon>
        <taxon>Eupercaria</taxon>
        <taxon>Labriformes</taxon>
        <taxon>Labridae</taxon>
        <taxon>Xyrichtys</taxon>
    </lineage>
</organism>
<name>A0AAV1F3G4_XYRNO</name>
<dbReference type="Proteomes" id="UP001178508">
    <property type="component" value="Chromosome 5"/>
</dbReference>
<feature type="compositionally biased region" description="Low complexity" evidence="1">
    <location>
        <begin position="46"/>
        <end position="59"/>
    </location>
</feature>
<gene>
    <name evidence="2" type="ORF">XNOV1_A039857</name>
</gene>
<evidence type="ECO:0000313" key="2">
    <source>
        <dbReference type="EMBL" id="CAJ1055821.1"/>
    </source>
</evidence>
<sequence length="96" mass="10444">MMMLLQGGVQVQRGGGERAGGLHSRQFDHLQKEDSGLIPDLRPGFEGSSEETSTSAGGDSSARWMIKLVVQLCLRTVLIGAWRFHLSSSPGLMMKE</sequence>
<proteinExistence type="predicted"/>
<evidence type="ECO:0000256" key="1">
    <source>
        <dbReference type="SAM" id="MobiDB-lite"/>
    </source>
</evidence>
<dbReference type="EMBL" id="OY660868">
    <property type="protein sequence ID" value="CAJ1055821.1"/>
    <property type="molecule type" value="Genomic_DNA"/>
</dbReference>
<dbReference type="AlphaFoldDB" id="A0AAV1F3G4"/>
<protein>
    <submittedName>
        <fullName evidence="2">Uncharacterized protein</fullName>
    </submittedName>
</protein>
<evidence type="ECO:0000313" key="3">
    <source>
        <dbReference type="Proteomes" id="UP001178508"/>
    </source>
</evidence>